<proteinExistence type="predicted"/>
<evidence type="ECO:0000259" key="2">
    <source>
        <dbReference type="PROSITE" id="PS51186"/>
    </source>
</evidence>
<accession>A0AAD4MIR6</accession>
<comment type="caution">
    <text evidence="3">The sequence shown here is derived from an EMBL/GenBank/DDBJ whole genome shotgun (WGS) entry which is preliminary data.</text>
</comment>
<dbReference type="EMBL" id="JAKKPZ010000315">
    <property type="protein sequence ID" value="KAI1696652.1"/>
    <property type="molecule type" value="Genomic_DNA"/>
</dbReference>
<name>A0AAD4MIR6_9BILA</name>
<reference evidence="3" key="1">
    <citation type="submission" date="2022-01" db="EMBL/GenBank/DDBJ databases">
        <title>Genome Sequence Resource for Two Populations of Ditylenchus destructor, the Migratory Endoparasitic Phytonematode.</title>
        <authorList>
            <person name="Zhang H."/>
            <person name="Lin R."/>
            <person name="Xie B."/>
        </authorList>
    </citation>
    <scope>NUCLEOTIDE SEQUENCE</scope>
    <source>
        <strain evidence="3">BazhouSP</strain>
    </source>
</reference>
<sequence>MPTNALDPGTNNDILSQMGLKIVKTITREQWLDLIHAVVDDLDWNNSESDLETWRKSFTKENFGIYLAVAKESSQVVGVVTRSDFDIADSTKLSFIGMFYVRPEYRGKYVGKALFEAAIEDCSESVSLYGEKFWKVNCPTQKIVRNPKARFHHFPYFLFFPSCAHSFPSLERQQRMRAAGKQQEIVAGDSRLLENFDKASMKPSFAFIEFPHHAPQMWEKYATNSGFSNMPGWRMLFFSLKICDLDLNSSEDDRHREDTDLEFHIRPWTEVDFDSIVKFDLQVTNGLDRKLYLKATLEQPNTWTMVATDCKSGNVIGFCRAREVIGRHLDMGPFYANTRIVADKLFRLTVESVPDWRSRPKMYFKIPSNNPETMALIDHVSHGKKKQDTFYVPQFTRNIFELATMTCTFFTVPLFFVTLDRCVALKRPLQYNSWTHNWLSKASALSVFCAAIASVFAVLLELPLEIDSLYGCQQFACIVVKSKYFFKFFRVVIEAMNLICGIYFLISLRSLSSNRVKNLIVRNTVIFDVCLNILPNYFDLFFSMIVGESSAVYLGQYVMLLGVLDAALCGTYYTVVFLRKKQHKQIHISVPSTCT</sequence>
<evidence type="ECO:0000313" key="4">
    <source>
        <dbReference type="Proteomes" id="UP001201812"/>
    </source>
</evidence>
<dbReference type="InterPro" id="IPR000182">
    <property type="entry name" value="GNAT_dom"/>
</dbReference>
<dbReference type="Proteomes" id="UP001201812">
    <property type="component" value="Unassembled WGS sequence"/>
</dbReference>
<protein>
    <submittedName>
        <fullName evidence="3">Acetyltransferase (GNAT) family domain-containing protein</fullName>
    </submittedName>
</protein>
<feature type="transmembrane region" description="Helical" evidence="1">
    <location>
        <begin position="438"/>
        <end position="460"/>
    </location>
</feature>
<gene>
    <name evidence="3" type="ORF">DdX_18940</name>
</gene>
<feature type="transmembrane region" description="Helical" evidence="1">
    <location>
        <begin position="520"/>
        <end position="538"/>
    </location>
</feature>
<organism evidence="3 4">
    <name type="scientific">Ditylenchus destructor</name>
    <dbReference type="NCBI Taxonomy" id="166010"/>
    <lineage>
        <taxon>Eukaryota</taxon>
        <taxon>Metazoa</taxon>
        <taxon>Ecdysozoa</taxon>
        <taxon>Nematoda</taxon>
        <taxon>Chromadorea</taxon>
        <taxon>Rhabditida</taxon>
        <taxon>Tylenchina</taxon>
        <taxon>Tylenchomorpha</taxon>
        <taxon>Sphaerularioidea</taxon>
        <taxon>Anguinidae</taxon>
        <taxon>Anguininae</taxon>
        <taxon>Ditylenchus</taxon>
    </lineage>
</organism>
<feature type="domain" description="N-acetyltransferase" evidence="2">
    <location>
        <begin position="21"/>
        <end position="161"/>
    </location>
</feature>
<dbReference type="Pfam" id="PF00583">
    <property type="entry name" value="Acetyltransf_1"/>
    <property type="match status" value="1"/>
</dbReference>
<keyword evidence="1" id="KW-0472">Membrane</keyword>
<dbReference type="Pfam" id="PF18014">
    <property type="entry name" value="Acetyltransf_18"/>
    <property type="match status" value="1"/>
</dbReference>
<dbReference type="PANTHER" id="PTHR47408">
    <property type="entry name" value="PROTEIN CBG01304-RELATED"/>
    <property type="match status" value="1"/>
</dbReference>
<evidence type="ECO:0000313" key="3">
    <source>
        <dbReference type="EMBL" id="KAI1696652.1"/>
    </source>
</evidence>
<keyword evidence="1" id="KW-1133">Transmembrane helix</keyword>
<dbReference type="GO" id="GO:0016747">
    <property type="term" value="F:acyltransferase activity, transferring groups other than amino-acyl groups"/>
    <property type="evidence" value="ECO:0007669"/>
    <property type="project" value="InterPro"/>
</dbReference>
<dbReference type="AlphaFoldDB" id="A0AAD4MIR6"/>
<evidence type="ECO:0000256" key="1">
    <source>
        <dbReference type="SAM" id="Phobius"/>
    </source>
</evidence>
<feature type="transmembrane region" description="Helical" evidence="1">
    <location>
        <begin position="488"/>
        <end position="508"/>
    </location>
</feature>
<feature type="transmembrane region" description="Helical" evidence="1">
    <location>
        <begin position="399"/>
        <end position="417"/>
    </location>
</feature>
<dbReference type="SUPFAM" id="SSF55729">
    <property type="entry name" value="Acyl-CoA N-acyltransferases (Nat)"/>
    <property type="match status" value="2"/>
</dbReference>
<feature type="transmembrane region" description="Helical" evidence="1">
    <location>
        <begin position="558"/>
        <end position="578"/>
    </location>
</feature>
<dbReference type="InterPro" id="IPR016181">
    <property type="entry name" value="Acyl_CoA_acyltransferase"/>
</dbReference>
<dbReference type="Gene3D" id="3.40.630.90">
    <property type="match status" value="1"/>
</dbReference>
<dbReference type="CDD" id="cd04301">
    <property type="entry name" value="NAT_SF"/>
    <property type="match status" value="1"/>
</dbReference>
<dbReference type="InterPro" id="IPR041496">
    <property type="entry name" value="YitH/HolE_GNAT"/>
</dbReference>
<dbReference type="Gene3D" id="3.40.630.30">
    <property type="match status" value="1"/>
</dbReference>
<dbReference type="PROSITE" id="PS51186">
    <property type="entry name" value="GNAT"/>
    <property type="match status" value="1"/>
</dbReference>
<keyword evidence="1" id="KW-0812">Transmembrane</keyword>
<keyword evidence="4" id="KW-1185">Reference proteome</keyword>